<dbReference type="STRING" id="338969.Rfer_2427"/>
<dbReference type="OrthoDB" id="5292580at2"/>
<evidence type="ECO:0000313" key="3">
    <source>
        <dbReference type="Proteomes" id="UP000008332"/>
    </source>
</evidence>
<dbReference type="InterPro" id="IPR025245">
    <property type="entry name" value="DUF4197"/>
</dbReference>
<dbReference type="KEGG" id="rfr:Rfer_2427"/>
<organism evidence="2 3">
    <name type="scientific">Albidiferax ferrireducens (strain ATCC BAA-621 / DSM 15236 / T118)</name>
    <name type="common">Rhodoferax ferrireducens</name>
    <dbReference type="NCBI Taxonomy" id="338969"/>
    <lineage>
        <taxon>Bacteria</taxon>
        <taxon>Pseudomonadati</taxon>
        <taxon>Pseudomonadota</taxon>
        <taxon>Betaproteobacteria</taxon>
        <taxon>Burkholderiales</taxon>
        <taxon>Comamonadaceae</taxon>
        <taxon>Rhodoferax</taxon>
    </lineage>
</organism>
<gene>
    <name evidence="2" type="ordered locus">Rfer_2427</name>
</gene>
<dbReference type="HOGENOM" id="CLU_085032_1_0_4"/>
<sequence length="224" mass="23788">MKFMAALIVGLATTWVQAEGLAGISSSDASASVKEALTTGAKYAVSSLGKENGFLGNSKVKIPLPEPLNRVEGLMRTFGMARQADELIETMNHAAEAAVAQAGPILMDSIKKMSVKDAKDILTGGDDSVSQYFRRTSSDALTQKFRPIVKRATQKVQLGEKYNNIAGKAASAGLIDQKNADLDSYVTQKSLDGLFAMIAEQEKSLRSNPLGASSSLLKKVFGAL</sequence>
<evidence type="ECO:0008006" key="4">
    <source>
        <dbReference type="Google" id="ProtNLM"/>
    </source>
</evidence>
<dbReference type="Pfam" id="PF13852">
    <property type="entry name" value="DUF4197"/>
    <property type="match status" value="1"/>
</dbReference>
<evidence type="ECO:0000313" key="2">
    <source>
        <dbReference type="EMBL" id="ABD70144.1"/>
    </source>
</evidence>
<dbReference type="Proteomes" id="UP000008332">
    <property type="component" value="Chromosome"/>
</dbReference>
<feature type="signal peptide" evidence="1">
    <location>
        <begin position="1"/>
        <end position="18"/>
    </location>
</feature>
<dbReference type="eggNOG" id="ENOG502Z7PK">
    <property type="taxonomic scope" value="Bacteria"/>
</dbReference>
<name>Q21VQ9_ALBFT</name>
<dbReference type="AlphaFoldDB" id="Q21VQ9"/>
<dbReference type="EMBL" id="CP000267">
    <property type="protein sequence ID" value="ABD70144.1"/>
    <property type="molecule type" value="Genomic_DNA"/>
</dbReference>
<protein>
    <recommendedName>
        <fullName evidence="4">DUF4197 domain-containing protein</fullName>
    </recommendedName>
</protein>
<proteinExistence type="predicted"/>
<feature type="chain" id="PRO_5004200930" description="DUF4197 domain-containing protein" evidence="1">
    <location>
        <begin position="19"/>
        <end position="224"/>
    </location>
</feature>
<keyword evidence="1" id="KW-0732">Signal</keyword>
<accession>Q21VQ9</accession>
<keyword evidence="3" id="KW-1185">Reference proteome</keyword>
<reference evidence="3" key="1">
    <citation type="submission" date="2006-02" db="EMBL/GenBank/DDBJ databases">
        <title>Complete sequence of chromosome of Rhodoferax ferrireducens DSM 15236.</title>
        <authorList>
            <person name="Copeland A."/>
            <person name="Lucas S."/>
            <person name="Lapidus A."/>
            <person name="Barry K."/>
            <person name="Detter J.C."/>
            <person name="Glavina del Rio T."/>
            <person name="Hammon N."/>
            <person name="Israni S."/>
            <person name="Pitluck S."/>
            <person name="Brettin T."/>
            <person name="Bruce D."/>
            <person name="Han C."/>
            <person name="Tapia R."/>
            <person name="Gilna P."/>
            <person name="Kiss H."/>
            <person name="Schmutz J."/>
            <person name="Larimer F."/>
            <person name="Land M."/>
            <person name="Kyrpides N."/>
            <person name="Ivanova N."/>
            <person name="Richardson P."/>
        </authorList>
    </citation>
    <scope>NUCLEOTIDE SEQUENCE [LARGE SCALE GENOMIC DNA]</scope>
    <source>
        <strain evidence="3">ATCC BAA-621 / DSM 15236 / T118</strain>
    </source>
</reference>
<evidence type="ECO:0000256" key="1">
    <source>
        <dbReference type="SAM" id="SignalP"/>
    </source>
</evidence>